<protein>
    <submittedName>
        <fullName evidence="2">Uncharacterized protein</fullName>
    </submittedName>
</protein>
<feature type="non-terminal residue" evidence="2">
    <location>
        <position position="1"/>
    </location>
</feature>
<feature type="coiled-coil region" evidence="1">
    <location>
        <begin position="74"/>
        <end position="131"/>
    </location>
</feature>
<proteinExistence type="predicted"/>
<gene>
    <name evidence="2" type="ORF">TPC1_31775</name>
</gene>
<evidence type="ECO:0000256" key="1">
    <source>
        <dbReference type="SAM" id="Coils"/>
    </source>
</evidence>
<reference evidence="2" key="1">
    <citation type="submission" date="2015-07" db="EMBL/GenBank/DDBJ databases">
        <title>Adaptation to a free-living lifestyle via gene acquisitions in the diplomonad Trepomonas sp. PC1.</title>
        <authorList>
            <person name="Xu F."/>
            <person name="Jerlstrom-Hultqvist J."/>
            <person name="Kolisko M."/>
            <person name="Simpson A.G.B."/>
            <person name="Roger A.J."/>
            <person name="Svard S.G."/>
            <person name="Andersson J.O."/>
        </authorList>
    </citation>
    <scope>NUCLEOTIDE SEQUENCE</scope>
    <source>
        <strain evidence="2">PC1</strain>
    </source>
</reference>
<keyword evidence="1" id="KW-0175">Coiled coil</keyword>
<dbReference type="EMBL" id="GDID01007876">
    <property type="protein sequence ID" value="JAP88730.1"/>
    <property type="molecule type" value="Transcribed_RNA"/>
</dbReference>
<accession>A0A146JW03</accession>
<feature type="coiled-coil region" evidence="1">
    <location>
        <begin position="231"/>
        <end position="304"/>
    </location>
</feature>
<organism evidence="2">
    <name type="scientific">Trepomonas sp. PC1</name>
    <dbReference type="NCBI Taxonomy" id="1076344"/>
    <lineage>
        <taxon>Eukaryota</taxon>
        <taxon>Metamonada</taxon>
        <taxon>Diplomonadida</taxon>
        <taxon>Hexamitidae</taxon>
        <taxon>Hexamitinae</taxon>
        <taxon>Trepomonas</taxon>
    </lineage>
</organism>
<sequence length="307" mass="36293">SDCQPDVQIQMKPTPKVVNVSQRSLYQSQNTTQNEADKSMPNRFGKTLLPTADKRPVPVVCTDYNVHKDQNDQITKLLFSIEQEEKRQEQLKQRLDVISNPEYDIELHDKEKNLKDELARCQAEYTRLEQFYKQQSLKQTELLTNKNQANNVELIRQQIRNNTQLMLKKRDKVAELDKQAQTISGRLNKFKQHIPALNNKLETGLEENDLDGLMEFLNALQVQQKQTQPQLQKSEETFKEQQKELLRMEEKLRIANSAYEKQRMNNEREISKIKEETAQLEEQREQLNAEYKQLYEKYQSILINPDK</sequence>
<name>A0A146JW03_9EUKA</name>
<dbReference type="AlphaFoldDB" id="A0A146JW03"/>
<evidence type="ECO:0000313" key="2">
    <source>
        <dbReference type="EMBL" id="JAP88730.1"/>
    </source>
</evidence>